<organism evidence="1 2">
    <name type="scientific">Crassaminicella indica</name>
    <dbReference type="NCBI Taxonomy" id="2855394"/>
    <lineage>
        <taxon>Bacteria</taxon>
        <taxon>Bacillati</taxon>
        <taxon>Bacillota</taxon>
        <taxon>Clostridia</taxon>
        <taxon>Eubacteriales</taxon>
        <taxon>Clostridiaceae</taxon>
        <taxon>Crassaminicella</taxon>
    </lineage>
</organism>
<evidence type="ECO:0000313" key="1">
    <source>
        <dbReference type="EMBL" id="QXM05141.1"/>
    </source>
</evidence>
<reference evidence="1" key="1">
    <citation type="submission" date="2021-07" db="EMBL/GenBank/DDBJ databases">
        <title>Complete genome sequence of Crassaminicella sp. 143-21, isolated from a deep-sea hydrothermal vent.</title>
        <authorList>
            <person name="Li X."/>
        </authorList>
    </citation>
    <scope>NUCLEOTIDE SEQUENCE</scope>
    <source>
        <strain evidence="1">143-21</strain>
    </source>
</reference>
<sequence length="196" mass="22626">MGWIGYDTEEKWIQFSREIDGKYVEGGLFKSSQVKANISNWRIVLDTQLIATGRTRTTHTRIRARFVNISGFTFKIHKNGLFSKIGRLFGMQNILIGDSIFDDKFIIKGNDEQKVKQLFSNKKIREMINAQSGIYLEITDEYGGSNILENNIAELKFSVDGEIKDVDRLKQLFELFEKLLNELCNMGMIDRINSKL</sequence>
<protein>
    <submittedName>
        <fullName evidence="1">DUF3137 domain-containing protein</fullName>
    </submittedName>
</protein>
<dbReference type="RefSeq" id="WP_218281841.1">
    <property type="nucleotide sequence ID" value="NZ_CP078093.1"/>
</dbReference>
<dbReference type="EMBL" id="CP078093">
    <property type="protein sequence ID" value="QXM05141.1"/>
    <property type="molecule type" value="Genomic_DNA"/>
</dbReference>
<proteinExistence type="predicted"/>
<name>A0ABX8R8L2_9CLOT</name>
<accession>A0ABX8R8L2</accession>
<keyword evidence="2" id="KW-1185">Reference proteome</keyword>
<dbReference type="Proteomes" id="UP000886818">
    <property type="component" value="Chromosome"/>
</dbReference>
<gene>
    <name evidence="1" type="ORF">KVH43_06945</name>
</gene>
<evidence type="ECO:0000313" key="2">
    <source>
        <dbReference type="Proteomes" id="UP000886818"/>
    </source>
</evidence>